<dbReference type="InterPro" id="IPR011047">
    <property type="entry name" value="Quinoprotein_ADH-like_sf"/>
</dbReference>
<keyword evidence="4 10" id="KW-0067">ATP-binding</keyword>
<evidence type="ECO:0000256" key="4">
    <source>
        <dbReference type="ARBA" id="ARBA00022840"/>
    </source>
</evidence>
<dbReference type="GO" id="GO:0006986">
    <property type="term" value="P:response to unfolded protein"/>
    <property type="evidence" value="ECO:0007669"/>
    <property type="project" value="UniProtKB-KW"/>
</dbReference>
<dbReference type="PROSITE" id="PS00107">
    <property type="entry name" value="PROTEIN_KINASE_ATP"/>
    <property type="match status" value="1"/>
</dbReference>
<keyword evidence="5" id="KW-0810">Translation regulation</keyword>
<keyword evidence="11" id="KW-0472">Membrane</keyword>
<keyword evidence="15" id="KW-1185">Reference proteome</keyword>
<dbReference type="GO" id="GO:0012505">
    <property type="term" value="C:endomembrane system"/>
    <property type="evidence" value="ECO:0007669"/>
    <property type="project" value="UniProtKB-SubCell"/>
</dbReference>
<reference evidence="14 15" key="1">
    <citation type="journal article" date="2024" name="Insects">
        <title>An Improved Chromosome-Level Genome Assembly of the Firefly Pyrocoelia pectoralis.</title>
        <authorList>
            <person name="Fu X."/>
            <person name="Meyer-Rochow V.B."/>
            <person name="Ballantyne L."/>
            <person name="Zhu X."/>
        </authorList>
    </citation>
    <scope>NUCLEOTIDE SEQUENCE [LARGE SCALE GENOMIC DNA]</scope>
    <source>
        <strain evidence="14">XCY_ONT2</strain>
    </source>
</reference>
<evidence type="ECO:0000256" key="12">
    <source>
        <dbReference type="SAM" id="SignalP"/>
    </source>
</evidence>
<evidence type="ECO:0000256" key="1">
    <source>
        <dbReference type="ARBA" id="ARBA00022679"/>
    </source>
</evidence>
<dbReference type="InterPro" id="IPR015943">
    <property type="entry name" value="WD40/YVTN_repeat-like_dom_sf"/>
</dbReference>
<keyword evidence="12" id="KW-0732">Signal</keyword>
<evidence type="ECO:0000256" key="6">
    <source>
        <dbReference type="ARBA" id="ARBA00023180"/>
    </source>
</evidence>
<dbReference type="GO" id="GO:0005634">
    <property type="term" value="C:nucleus"/>
    <property type="evidence" value="ECO:0007669"/>
    <property type="project" value="TreeGrafter"/>
</dbReference>
<dbReference type="AlphaFoldDB" id="A0AAN7ZEE1"/>
<evidence type="ECO:0000313" key="14">
    <source>
        <dbReference type="EMBL" id="KAK5639652.1"/>
    </source>
</evidence>
<feature type="chain" id="PRO_5043030630" description="PRKR-like endoplasmic reticulum kinase" evidence="12">
    <location>
        <begin position="22"/>
        <end position="571"/>
    </location>
</feature>
<organism evidence="14 15">
    <name type="scientific">Pyrocoelia pectoralis</name>
    <dbReference type="NCBI Taxonomy" id="417401"/>
    <lineage>
        <taxon>Eukaryota</taxon>
        <taxon>Metazoa</taxon>
        <taxon>Ecdysozoa</taxon>
        <taxon>Arthropoda</taxon>
        <taxon>Hexapoda</taxon>
        <taxon>Insecta</taxon>
        <taxon>Pterygota</taxon>
        <taxon>Neoptera</taxon>
        <taxon>Endopterygota</taxon>
        <taxon>Coleoptera</taxon>
        <taxon>Polyphaga</taxon>
        <taxon>Elateriformia</taxon>
        <taxon>Elateroidea</taxon>
        <taxon>Lampyridae</taxon>
        <taxon>Lampyrinae</taxon>
        <taxon>Pyrocoelia</taxon>
    </lineage>
</organism>
<sequence>MISFSSIFFFLIFSIYIPISSQDIAQLPYCGDDIKQTELIFVSTLDGKFSALKSSGTLSWQIDTGPGTLLNSNIHQLELSNNGQWIRIIPSLSGSLYKFNGITIDPIPISADSLLTSSFRYLDDLAVAGGREVRTYGLVLNTGQILYECSFGGCRNTTECSKEVHDVIVIERKTHTVRAVEPRTGVERWNFTVGQHNIKIPYLSCINTNTKVENINISAVLPEGLLSASEVDNPSKIVWQHKFDTPIVAVWRWNGREVTPLNLFSSPTIMVSKKKSDTPSIYVGMHNKQLYIHESTSMKNILHLKQPHTDKDSVIESQSLTKIPWKPVPAILEIDGIDNDTDDSTALSVLYGSEYVNGNGFYLYTDEKLICGNNGTNSTISPKFNKEAIWEWWKEAVIILITIIFIFNLVFAYTSPSFVKHRNSVLPISQIESDETPFTSRYMTEFDPIACLGKGGFGVVFQAKKKFDECEYAIKRITLPKRQSAKESMMREVKALAKLDHRNIVRYYNAWLECPPCNWQIEHDKELLSDFSSLLDHSTSVQSRAGNVLAKNFESHYSFETGFLMKKIKKK</sequence>
<gene>
    <name evidence="14" type="ORF">RI129_012144</name>
</gene>
<dbReference type="InterPro" id="IPR000719">
    <property type="entry name" value="Prot_kinase_dom"/>
</dbReference>
<name>A0AAN7ZEE1_9COLE</name>
<dbReference type="PANTHER" id="PTHR11042">
    <property type="entry name" value="EUKARYOTIC TRANSLATION INITIATION FACTOR 2-ALPHA KINASE EIF2-ALPHA KINASE -RELATED"/>
    <property type="match status" value="1"/>
</dbReference>
<proteinExistence type="predicted"/>
<dbReference type="Pfam" id="PF00069">
    <property type="entry name" value="Pkinase"/>
    <property type="match status" value="1"/>
</dbReference>
<dbReference type="InterPro" id="IPR050339">
    <property type="entry name" value="CC_SR_Kinase"/>
</dbReference>
<accession>A0AAN7ZEE1</accession>
<dbReference type="Gene3D" id="3.30.200.20">
    <property type="entry name" value="Phosphorylase Kinase, domain 1"/>
    <property type="match status" value="1"/>
</dbReference>
<dbReference type="InterPro" id="IPR011009">
    <property type="entry name" value="Kinase-like_dom_sf"/>
</dbReference>
<keyword evidence="1" id="KW-0808">Transferase</keyword>
<dbReference type="Gene3D" id="2.130.10.10">
    <property type="entry name" value="YVTN repeat-like/Quinoprotein amine dehydrogenase"/>
    <property type="match status" value="1"/>
</dbReference>
<dbReference type="Proteomes" id="UP001329430">
    <property type="component" value="Chromosome 9"/>
</dbReference>
<keyword evidence="2 10" id="KW-0547">Nucleotide-binding</keyword>
<dbReference type="GO" id="GO:0004694">
    <property type="term" value="F:eukaryotic translation initiation factor 2alpha kinase activity"/>
    <property type="evidence" value="ECO:0007669"/>
    <property type="project" value="TreeGrafter"/>
</dbReference>
<dbReference type="SUPFAM" id="SSF56112">
    <property type="entry name" value="Protein kinase-like (PK-like)"/>
    <property type="match status" value="1"/>
</dbReference>
<dbReference type="GO" id="GO:0005524">
    <property type="term" value="F:ATP binding"/>
    <property type="evidence" value="ECO:0007669"/>
    <property type="project" value="UniProtKB-UniRule"/>
</dbReference>
<keyword evidence="6" id="KW-0325">Glycoprotein</keyword>
<evidence type="ECO:0000256" key="7">
    <source>
        <dbReference type="ARBA" id="ARBA00023230"/>
    </source>
</evidence>
<evidence type="ECO:0000256" key="3">
    <source>
        <dbReference type="ARBA" id="ARBA00022777"/>
    </source>
</evidence>
<evidence type="ECO:0000259" key="13">
    <source>
        <dbReference type="PROSITE" id="PS50011"/>
    </source>
</evidence>
<keyword evidence="11" id="KW-1133">Transmembrane helix</keyword>
<dbReference type="PROSITE" id="PS50011">
    <property type="entry name" value="PROTEIN_KINASE_DOM"/>
    <property type="match status" value="1"/>
</dbReference>
<keyword evidence="11" id="KW-0812">Transmembrane</keyword>
<dbReference type="FunFam" id="3.30.200.20:FF:000193">
    <property type="entry name" value="Eukaryotic translation initiation factor 2-alpha kinase 3"/>
    <property type="match status" value="1"/>
</dbReference>
<feature type="binding site" evidence="10">
    <location>
        <position position="475"/>
    </location>
    <ligand>
        <name>ATP</name>
        <dbReference type="ChEBI" id="CHEBI:30616"/>
    </ligand>
</feature>
<dbReference type="SUPFAM" id="SSF50998">
    <property type="entry name" value="Quinoprotein alcohol dehydrogenase-like"/>
    <property type="match status" value="1"/>
</dbReference>
<keyword evidence="3" id="KW-0418">Kinase</keyword>
<evidence type="ECO:0000256" key="5">
    <source>
        <dbReference type="ARBA" id="ARBA00022845"/>
    </source>
</evidence>
<evidence type="ECO:0000256" key="9">
    <source>
        <dbReference type="ARBA" id="ARBA00046288"/>
    </source>
</evidence>
<evidence type="ECO:0000256" key="2">
    <source>
        <dbReference type="ARBA" id="ARBA00022741"/>
    </source>
</evidence>
<comment type="caution">
    <text evidence="14">The sequence shown here is derived from an EMBL/GenBank/DDBJ whole genome shotgun (WGS) entry which is preliminary data.</text>
</comment>
<feature type="signal peptide" evidence="12">
    <location>
        <begin position="1"/>
        <end position="21"/>
    </location>
</feature>
<comment type="subcellular location">
    <subcellularLocation>
        <location evidence="9">Endomembrane system</location>
        <topology evidence="9">Single-pass type I membrane protein</topology>
    </subcellularLocation>
</comment>
<protein>
    <recommendedName>
        <fullName evidence="8">PRKR-like endoplasmic reticulum kinase</fullName>
    </recommendedName>
</protein>
<dbReference type="PANTHER" id="PTHR11042:SF91">
    <property type="entry name" value="EUKARYOTIC TRANSLATION INITIATION FACTOR 2-ALPHA KINASE"/>
    <property type="match status" value="1"/>
</dbReference>
<feature type="transmembrane region" description="Helical" evidence="11">
    <location>
        <begin position="392"/>
        <end position="413"/>
    </location>
</feature>
<keyword evidence="7" id="KW-0834">Unfolded protein response</keyword>
<dbReference type="InterPro" id="IPR017441">
    <property type="entry name" value="Protein_kinase_ATP_BS"/>
</dbReference>
<evidence type="ECO:0000256" key="11">
    <source>
        <dbReference type="SAM" id="Phobius"/>
    </source>
</evidence>
<dbReference type="GO" id="GO:0005737">
    <property type="term" value="C:cytoplasm"/>
    <property type="evidence" value="ECO:0007669"/>
    <property type="project" value="TreeGrafter"/>
</dbReference>
<evidence type="ECO:0000256" key="10">
    <source>
        <dbReference type="PROSITE-ProRule" id="PRU10141"/>
    </source>
</evidence>
<dbReference type="EMBL" id="JAVRBK010000009">
    <property type="protein sequence ID" value="KAK5639652.1"/>
    <property type="molecule type" value="Genomic_DNA"/>
</dbReference>
<evidence type="ECO:0000313" key="15">
    <source>
        <dbReference type="Proteomes" id="UP001329430"/>
    </source>
</evidence>
<evidence type="ECO:0000256" key="8">
    <source>
        <dbReference type="ARBA" id="ARBA00041500"/>
    </source>
</evidence>
<feature type="domain" description="Protein kinase" evidence="13">
    <location>
        <begin position="446"/>
        <end position="571"/>
    </location>
</feature>